<dbReference type="Gene3D" id="1.20.120.740">
    <property type="entry name" value="YgfB uncharacterised protein family UPF0149, PF03695"/>
    <property type="match status" value="1"/>
</dbReference>
<evidence type="ECO:0000256" key="1">
    <source>
        <dbReference type="ARBA" id="ARBA00038308"/>
    </source>
</evidence>
<dbReference type="InterPro" id="IPR011978">
    <property type="entry name" value="YgfB-like"/>
</dbReference>
<evidence type="ECO:0000313" key="4">
    <source>
        <dbReference type="Proteomes" id="UP001366060"/>
    </source>
</evidence>
<name>A0ABU9H9I2_9GAMM</name>
<dbReference type="SUPFAM" id="SSF101327">
    <property type="entry name" value="YgfB-like"/>
    <property type="match status" value="1"/>
</dbReference>
<dbReference type="Pfam" id="PF03695">
    <property type="entry name" value="UPF0149"/>
    <property type="match status" value="1"/>
</dbReference>
<proteinExistence type="inferred from homology"/>
<protein>
    <recommendedName>
        <fullName evidence="2">UPF0149 protein V6255_05185</fullName>
    </recommendedName>
</protein>
<dbReference type="HAMAP" id="MF_00346">
    <property type="entry name" value="UPF0149"/>
    <property type="match status" value="1"/>
</dbReference>
<keyword evidence="4" id="KW-1185">Reference proteome</keyword>
<dbReference type="InterPro" id="IPR036255">
    <property type="entry name" value="YgfB-like_sf"/>
</dbReference>
<organism evidence="3 4">
    <name type="scientific">Psychromonas arctica</name>
    <dbReference type="NCBI Taxonomy" id="168275"/>
    <lineage>
        <taxon>Bacteria</taxon>
        <taxon>Pseudomonadati</taxon>
        <taxon>Pseudomonadota</taxon>
        <taxon>Gammaproteobacteria</taxon>
        <taxon>Alteromonadales</taxon>
        <taxon>Psychromonadaceae</taxon>
        <taxon>Psychromonas</taxon>
    </lineage>
</organism>
<comment type="similarity">
    <text evidence="1 2">Belongs to the UPF0149 family.</text>
</comment>
<evidence type="ECO:0000256" key="2">
    <source>
        <dbReference type="HAMAP-Rule" id="MF_00346"/>
    </source>
</evidence>
<evidence type="ECO:0000313" key="3">
    <source>
        <dbReference type="EMBL" id="MEL0658531.1"/>
    </source>
</evidence>
<accession>A0ABU9H9I2</accession>
<dbReference type="NCBIfam" id="TIGR02292">
    <property type="entry name" value="ygfB_yecA"/>
    <property type="match status" value="1"/>
</dbReference>
<dbReference type="EMBL" id="JBAKBA010000008">
    <property type="protein sequence ID" value="MEL0658531.1"/>
    <property type="molecule type" value="Genomic_DNA"/>
</dbReference>
<dbReference type="RefSeq" id="WP_341627183.1">
    <property type="nucleotide sequence ID" value="NZ_JBAKBA010000008.1"/>
</dbReference>
<dbReference type="Proteomes" id="UP001366060">
    <property type="component" value="Unassembled WGS sequence"/>
</dbReference>
<dbReference type="PANTHER" id="PTHR37528:SF1">
    <property type="entry name" value="UPF0149 PROTEIN YGFB"/>
    <property type="match status" value="1"/>
</dbReference>
<reference evidence="3 4" key="1">
    <citation type="submission" date="2024-02" db="EMBL/GenBank/DDBJ databases">
        <title>Bacteria isolated from the canopy kelp, Nereocystis luetkeana.</title>
        <authorList>
            <person name="Pfister C.A."/>
            <person name="Younker I.T."/>
            <person name="Light S.H."/>
        </authorList>
    </citation>
    <scope>NUCLEOTIDE SEQUENCE [LARGE SCALE GENOMIC DNA]</scope>
    <source>
        <strain evidence="3 4">TI.2.07</strain>
    </source>
</reference>
<dbReference type="NCBIfam" id="NF002477">
    <property type="entry name" value="PRK01736.1"/>
    <property type="match status" value="1"/>
</dbReference>
<sequence>MSSAVLPSFDEISQALDSADLFTNAAETHGVLSGFVCGGVALDDKSWQSLFNDVVNEGMALPQAVKSLVSSIYADVVKQCTDDGLGFNLLLPEDEKPLDERAEAMAQWAQGFLVGFGMVQQALNQASDDVQEVIRDIRDISQLSLDFEQEDEDSEIAFTEIVEYLRVSAMLCFNTFSRNTPLPVSKTLH</sequence>
<dbReference type="PANTHER" id="PTHR37528">
    <property type="entry name" value="UPF0149 PROTEIN YGFB"/>
    <property type="match status" value="1"/>
</dbReference>
<gene>
    <name evidence="3" type="ORF">V6255_05185</name>
</gene>
<comment type="caution">
    <text evidence="3">The sequence shown here is derived from an EMBL/GenBank/DDBJ whole genome shotgun (WGS) entry which is preliminary data.</text>
</comment>